<dbReference type="Gene3D" id="6.10.340.10">
    <property type="match status" value="1"/>
</dbReference>
<keyword evidence="14" id="KW-1185">Reference proteome</keyword>
<evidence type="ECO:0000256" key="7">
    <source>
        <dbReference type="ARBA" id="ARBA00022777"/>
    </source>
</evidence>
<dbReference type="Pfam" id="PF05227">
    <property type="entry name" value="CHASE3"/>
    <property type="match status" value="1"/>
</dbReference>
<proteinExistence type="predicted"/>
<evidence type="ECO:0000256" key="8">
    <source>
        <dbReference type="ARBA" id="ARBA00022989"/>
    </source>
</evidence>
<dbReference type="PROSITE" id="PS50109">
    <property type="entry name" value="HIS_KIN"/>
    <property type="match status" value="1"/>
</dbReference>
<dbReference type="InterPro" id="IPR036097">
    <property type="entry name" value="HisK_dim/P_sf"/>
</dbReference>
<dbReference type="PRINTS" id="PR00344">
    <property type="entry name" value="BCTRLSENSOR"/>
</dbReference>
<evidence type="ECO:0000256" key="10">
    <source>
        <dbReference type="SAM" id="Phobius"/>
    </source>
</evidence>
<keyword evidence="10" id="KW-0472">Membrane</keyword>
<evidence type="ECO:0000256" key="5">
    <source>
        <dbReference type="ARBA" id="ARBA00022679"/>
    </source>
</evidence>
<dbReference type="GO" id="GO:0000155">
    <property type="term" value="F:phosphorelay sensor kinase activity"/>
    <property type="evidence" value="ECO:0007669"/>
    <property type="project" value="InterPro"/>
</dbReference>
<evidence type="ECO:0000259" key="12">
    <source>
        <dbReference type="PROSITE" id="PS50885"/>
    </source>
</evidence>
<name>A0A918GQZ0_9PSEU</name>
<dbReference type="Gene3D" id="3.30.565.10">
    <property type="entry name" value="Histidine kinase-like ATPase, C-terminal domain"/>
    <property type="match status" value="1"/>
</dbReference>
<dbReference type="CDD" id="cd00082">
    <property type="entry name" value="HisKA"/>
    <property type="match status" value="1"/>
</dbReference>
<dbReference type="Pfam" id="PF00672">
    <property type="entry name" value="HAMP"/>
    <property type="match status" value="1"/>
</dbReference>
<dbReference type="PANTHER" id="PTHR43304">
    <property type="entry name" value="PHYTOCHROME-LIKE PROTEIN CPH1"/>
    <property type="match status" value="1"/>
</dbReference>
<evidence type="ECO:0000256" key="1">
    <source>
        <dbReference type="ARBA" id="ARBA00000085"/>
    </source>
</evidence>
<accession>A0A918GQZ0</accession>
<dbReference type="Pfam" id="PF00512">
    <property type="entry name" value="HisKA"/>
    <property type="match status" value="1"/>
</dbReference>
<dbReference type="SUPFAM" id="SSF55874">
    <property type="entry name" value="ATPase domain of HSP90 chaperone/DNA topoisomerase II/histidine kinase"/>
    <property type="match status" value="1"/>
</dbReference>
<evidence type="ECO:0000256" key="2">
    <source>
        <dbReference type="ARBA" id="ARBA00004236"/>
    </source>
</evidence>
<dbReference type="PROSITE" id="PS50885">
    <property type="entry name" value="HAMP"/>
    <property type="match status" value="1"/>
</dbReference>
<dbReference type="SUPFAM" id="SSF158472">
    <property type="entry name" value="HAMP domain-like"/>
    <property type="match status" value="1"/>
</dbReference>
<dbReference type="InterPro" id="IPR007891">
    <property type="entry name" value="CHASE3"/>
</dbReference>
<dbReference type="Gene3D" id="1.10.287.130">
    <property type="match status" value="1"/>
</dbReference>
<evidence type="ECO:0000313" key="14">
    <source>
        <dbReference type="Proteomes" id="UP000660680"/>
    </source>
</evidence>
<dbReference type="RefSeq" id="WP_189213827.1">
    <property type="nucleotide sequence ID" value="NZ_BMRB01000008.1"/>
</dbReference>
<sequence length="529" mass="58835">MPERRRPRWPLRQWITVTIGAAIAICVTSIVIGALAIASLSDNQHQLVDRIDPAVQEALRLDNALLDQESGVRGYVLTADPVFLDPYHEGIGRQEDAVTSLRELVRGHAELIAELERVAWHISLWRKEYATPVIDLVQADVEEPQKPLPERTEAAKQRFDAVRGASNRLQAGLERVRAESREALDRATNRVVVVSVAVAVVLLLIFVLLTLVLRGAVVGPLTSLAGQVRRVSDGDFQHAPKVTGPQEIVTLADGVDSMRRRILDELAAQREINAELDLRTEDLARSNSELEQFAYVASHDLQEPLRKVASFCQLLERRYKGQLDERADQYIGFAVDGAKRMQVLINDLLAFSRVGRHVNDHVLLSAADIVEQAKVNLAHALEDAGAEVEVGDLPVVRGEAALLTAVFQNLIGNAVKFRGEELPRIRVEAVRDGDFYEFSVSDNGIGIEPEYAERVFVIFQRLHGKEEYPGTGIGLAMCRKIIEYHGGRIWLDQEYASGTRFRFTLPVPDTLDAEDAEAPPTPDRSEETQ</sequence>
<keyword evidence="7 13" id="KW-0418">Kinase</keyword>
<feature type="transmembrane region" description="Helical" evidence="10">
    <location>
        <begin position="191"/>
        <end position="213"/>
    </location>
</feature>
<dbReference type="SMART" id="SM00387">
    <property type="entry name" value="HATPase_c"/>
    <property type="match status" value="1"/>
</dbReference>
<dbReference type="SUPFAM" id="SSF47384">
    <property type="entry name" value="Homodimeric domain of signal transducing histidine kinase"/>
    <property type="match status" value="1"/>
</dbReference>
<keyword evidence="4" id="KW-0597">Phosphoprotein</keyword>
<feature type="domain" description="HAMP" evidence="12">
    <location>
        <begin position="215"/>
        <end position="267"/>
    </location>
</feature>
<reference evidence="13" key="2">
    <citation type="submission" date="2020-09" db="EMBL/GenBank/DDBJ databases">
        <authorList>
            <person name="Sun Q."/>
            <person name="Ohkuma M."/>
        </authorList>
    </citation>
    <scope>NUCLEOTIDE SEQUENCE</scope>
    <source>
        <strain evidence="13">JCM 3276</strain>
    </source>
</reference>
<organism evidence="13 14">
    <name type="scientific">Actinokineospora fastidiosa</name>
    <dbReference type="NCBI Taxonomy" id="1816"/>
    <lineage>
        <taxon>Bacteria</taxon>
        <taxon>Bacillati</taxon>
        <taxon>Actinomycetota</taxon>
        <taxon>Actinomycetes</taxon>
        <taxon>Pseudonocardiales</taxon>
        <taxon>Pseudonocardiaceae</taxon>
        <taxon>Actinokineospora</taxon>
    </lineage>
</organism>
<dbReference type="EC" id="2.7.13.3" evidence="3"/>
<dbReference type="PANTHER" id="PTHR43304:SF1">
    <property type="entry name" value="PAC DOMAIN-CONTAINING PROTEIN"/>
    <property type="match status" value="1"/>
</dbReference>
<dbReference type="SMART" id="SM00304">
    <property type="entry name" value="HAMP"/>
    <property type="match status" value="1"/>
</dbReference>
<evidence type="ECO:0000256" key="3">
    <source>
        <dbReference type="ARBA" id="ARBA00012438"/>
    </source>
</evidence>
<evidence type="ECO:0000256" key="4">
    <source>
        <dbReference type="ARBA" id="ARBA00022553"/>
    </source>
</evidence>
<dbReference type="InterPro" id="IPR003661">
    <property type="entry name" value="HisK_dim/P_dom"/>
</dbReference>
<evidence type="ECO:0000256" key="6">
    <source>
        <dbReference type="ARBA" id="ARBA00022692"/>
    </source>
</evidence>
<keyword evidence="8 10" id="KW-1133">Transmembrane helix</keyword>
<protein>
    <recommendedName>
        <fullName evidence="3">histidine kinase</fullName>
        <ecNumber evidence="3">2.7.13.3</ecNumber>
    </recommendedName>
</protein>
<dbReference type="SMART" id="SM00388">
    <property type="entry name" value="HisKA"/>
    <property type="match status" value="1"/>
</dbReference>
<dbReference type="InterPro" id="IPR003660">
    <property type="entry name" value="HAMP_dom"/>
</dbReference>
<comment type="catalytic activity">
    <reaction evidence="1">
        <text>ATP + protein L-histidine = ADP + protein N-phospho-L-histidine.</text>
        <dbReference type="EC" id="2.7.13.3"/>
    </reaction>
</comment>
<evidence type="ECO:0000313" key="13">
    <source>
        <dbReference type="EMBL" id="GGS55811.1"/>
    </source>
</evidence>
<dbReference type="InterPro" id="IPR005467">
    <property type="entry name" value="His_kinase_dom"/>
</dbReference>
<keyword evidence="6 10" id="KW-0812">Transmembrane</keyword>
<comment type="subcellular location">
    <subcellularLocation>
        <location evidence="2">Cell membrane</location>
    </subcellularLocation>
</comment>
<dbReference type="GO" id="GO:0005886">
    <property type="term" value="C:plasma membrane"/>
    <property type="evidence" value="ECO:0007669"/>
    <property type="project" value="UniProtKB-SubCell"/>
</dbReference>
<feature type="domain" description="Histidine kinase" evidence="11">
    <location>
        <begin position="296"/>
        <end position="509"/>
    </location>
</feature>
<dbReference type="EMBL" id="BMRB01000008">
    <property type="protein sequence ID" value="GGS55811.1"/>
    <property type="molecule type" value="Genomic_DNA"/>
</dbReference>
<dbReference type="InterPro" id="IPR003594">
    <property type="entry name" value="HATPase_dom"/>
</dbReference>
<dbReference type="InterPro" id="IPR036890">
    <property type="entry name" value="HATPase_C_sf"/>
</dbReference>
<gene>
    <name evidence="13" type="ORF">GCM10010171_58430</name>
</gene>
<keyword evidence="5" id="KW-0808">Transferase</keyword>
<keyword evidence="9" id="KW-0902">Two-component regulatory system</keyword>
<dbReference type="InterPro" id="IPR004358">
    <property type="entry name" value="Sig_transdc_His_kin-like_C"/>
</dbReference>
<dbReference type="Proteomes" id="UP000660680">
    <property type="component" value="Unassembled WGS sequence"/>
</dbReference>
<evidence type="ECO:0000256" key="9">
    <source>
        <dbReference type="ARBA" id="ARBA00023012"/>
    </source>
</evidence>
<dbReference type="FunFam" id="3.30.565.10:FF:000006">
    <property type="entry name" value="Sensor histidine kinase WalK"/>
    <property type="match status" value="1"/>
</dbReference>
<evidence type="ECO:0000259" key="11">
    <source>
        <dbReference type="PROSITE" id="PS50109"/>
    </source>
</evidence>
<feature type="transmembrane region" description="Helical" evidence="10">
    <location>
        <begin position="14"/>
        <end position="40"/>
    </location>
</feature>
<dbReference type="AlphaFoldDB" id="A0A918GQZ0"/>
<dbReference type="CDD" id="cd06225">
    <property type="entry name" value="HAMP"/>
    <property type="match status" value="1"/>
</dbReference>
<comment type="caution">
    <text evidence="13">The sequence shown here is derived from an EMBL/GenBank/DDBJ whole genome shotgun (WGS) entry which is preliminary data.</text>
</comment>
<reference evidence="13" key="1">
    <citation type="journal article" date="2014" name="Int. J. Syst. Evol. Microbiol.">
        <title>Complete genome sequence of Corynebacterium casei LMG S-19264T (=DSM 44701T), isolated from a smear-ripened cheese.</title>
        <authorList>
            <consortium name="US DOE Joint Genome Institute (JGI-PGF)"/>
            <person name="Walter F."/>
            <person name="Albersmeier A."/>
            <person name="Kalinowski J."/>
            <person name="Ruckert C."/>
        </authorList>
    </citation>
    <scope>NUCLEOTIDE SEQUENCE</scope>
    <source>
        <strain evidence="13">JCM 3276</strain>
    </source>
</reference>
<dbReference type="InterPro" id="IPR052162">
    <property type="entry name" value="Sensor_kinase/Photoreceptor"/>
</dbReference>
<dbReference type="Pfam" id="PF02518">
    <property type="entry name" value="HATPase_c"/>
    <property type="match status" value="1"/>
</dbReference>